<dbReference type="PANTHER" id="PTHR15921">
    <property type="entry name" value="PRE-MRNA CLEAVAGE COMPLEX II"/>
    <property type="match status" value="1"/>
</dbReference>
<feature type="region of interest" description="Disordered" evidence="1">
    <location>
        <begin position="168"/>
        <end position="223"/>
    </location>
</feature>
<dbReference type="PANTHER" id="PTHR15921:SF3">
    <property type="entry name" value="PRE-MRNA CLEAVAGE COMPLEX 2 PROTEIN PCF11"/>
    <property type="match status" value="1"/>
</dbReference>
<dbReference type="AlphaFoldDB" id="A0A6G1JDR3"/>
<feature type="region of interest" description="Disordered" evidence="1">
    <location>
        <begin position="579"/>
        <end position="604"/>
    </location>
</feature>
<name>A0A6G1JDR3_9PLEO</name>
<evidence type="ECO:0000259" key="2">
    <source>
        <dbReference type="PROSITE" id="PS51391"/>
    </source>
</evidence>
<evidence type="ECO:0000313" key="3">
    <source>
        <dbReference type="EMBL" id="KAF2688682.1"/>
    </source>
</evidence>
<evidence type="ECO:0000313" key="4">
    <source>
        <dbReference type="Proteomes" id="UP000799291"/>
    </source>
</evidence>
<proteinExistence type="predicted"/>
<dbReference type="Proteomes" id="UP000799291">
    <property type="component" value="Unassembled WGS sequence"/>
</dbReference>
<dbReference type="FunFam" id="1.25.40.90:FF:000016">
    <property type="entry name" value="mRNA cleavage factor complex component Pcf11"/>
    <property type="match status" value="1"/>
</dbReference>
<dbReference type="GO" id="GO:0003729">
    <property type="term" value="F:mRNA binding"/>
    <property type="evidence" value="ECO:0007669"/>
    <property type="project" value="InterPro"/>
</dbReference>
<dbReference type="EMBL" id="MU005573">
    <property type="protein sequence ID" value="KAF2688682.1"/>
    <property type="molecule type" value="Genomic_DNA"/>
</dbReference>
<dbReference type="SMART" id="SM00582">
    <property type="entry name" value="RPR"/>
    <property type="match status" value="1"/>
</dbReference>
<dbReference type="GO" id="GO:0005737">
    <property type="term" value="C:cytoplasm"/>
    <property type="evidence" value="ECO:0007669"/>
    <property type="project" value="TreeGrafter"/>
</dbReference>
<sequence length="696" mass="75772">MSIPSAEVAADFRDALQDLKQNSRPEINNLTIIAKENTEHAQAISHELESHIKATRPEFKLPALYVLDSIVKNVGTPYTVYLGRNLYRTFMDAYLVMNESTRKAMEGLLRTWKQPVPESMDPRPVFSPEVTGDIENALNKIRSVQVQSTPAHRPVHALPPRPAAIAAWRNTPTPPQNGARQSASQDPRIRAPYPPVQQFGLYPPSMPAPNPYGQPQSQNEPVSSVDLEDLKTEVAKSISDSQQAFAYNPADANLKQRLDALIALKTMLNTKALTPASLRDIQTQIRNLAPLPGPAPMPTFNPPTSIPPPNMHSQLHSAPPVFPPASAPPINIAQLLANMRPPMPPVTNPAAAPSTPNLADLLRRVSSPAQSSSTPAVASFYPPPFPVPPPISTPVQAPAVPAPAPAGTPTANLAQLLAQFSKPAAAPPAPVTQPVPPFPVSLPQLLSQPPVAGPVPGSAEWLLNALKVLPTNGTPSNTTPMASEPMTRQSSAPTSVLNEVELTTASMKKPRLHLISRLYEAYSNQCASCGRRFENTPQGKEKKARHMDWHFKVKDPQNLKRAIHRSWYISEKEWVEYRETDETSPDEPTNGSSGTATAVKKQAKDRYVPVPQDAAIAQAPCAICQERFETQWLVEANDFVWMDAIQVGGKIYHATCWEEYSKGAGIPMPSTPERGVLGKRKAEVSTPTSGKKPRAY</sequence>
<dbReference type="PRINTS" id="PR01217">
    <property type="entry name" value="PRICHEXTENSN"/>
</dbReference>
<dbReference type="InterPro" id="IPR047415">
    <property type="entry name" value="Pcf11_CID"/>
</dbReference>
<dbReference type="GO" id="GO:0006369">
    <property type="term" value="P:termination of RNA polymerase II transcription"/>
    <property type="evidence" value="ECO:0007669"/>
    <property type="project" value="InterPro"/>
</dbReference>
<feature type="region of interest" description="Disordered" evidence="1">
    <location>
        <begin position="473"/>
        <end position="495"/>
    </location>
</feature>
<dbReference type="InterPro" id="IPR054127">
    <property type="entry name" value="Pcf11_C"/>
</dbReference>
<dbReference type="GO" id="GO:0031124">
    <property type="term" value="P:mRNA 3'-end processing"/>
    <property type="evidence" value="ECO:0007669"/>
    <property type="project" value="InterPro"/>
</dbReference>
<dbReference type="Pfam" id="PF21936">
    <property type="entry name" value="Pcf11_C"/>
    <property type="match status" value="1"/>
</dbReference>
<dbReference type="Pfam" id="PF04818">
    <property type="entry name" value="CID"/>
    <property type="match status" value="1"/>
</dbReference>
<dbReference type="OrthoDB" id="343582at2759"/>
<feature type="compositionally biased region" description="Polar residues" evidence="1">
    <location>
        <begin position="586"/>
        <end position="596"/>
    </location>
</feature>
<reference evidence="3" key="1">
    <citation type="journal article" date="2020" name="Stud. Mycol.">
        <title>101 Dothideomycetes genomes: a test case for predicting lifestyles and emergence of pathogens.</title>
        <authorList>
            <person name="Haridas S."/>
            <person name="Albert R."/>
            <person name="Binder M."/>
            <person name="Bloem J."/>
            <person name="Labutti K."/>
            <person name="Salamov A."/>
            <person name="Andreopoulos B."/>
            <person name="Baker S."/>
            <person name="Barry K."/>
            <person name="Bills G."/>
            <person name="Bluhm B."/>
            <person name="Cannon C."/>
            <person name="Castanera R."/>
            <person name="Culley D."/>
            <person name="Daum C."/>
            <person name="Ezra D."/>
            <person name="Gonzalez J."/>
            <person name="Henrissat B."/>
            <person name="Kuo A."/>
            <person name="Liang C."/>
            <person name="Lipzen A."/>
            <person name="Lutzoni F."/>
            <person name="Magnuson J."/>
            <person name="Mondo S."/>
            <person name="Nolan M."/>
            <person name="Ohm R."/>
            <person name="Pangilinan J."/>
            <person name="Park H.-J."/>
            <person name="Ramirez L."/>
            <person name="Alfaro M."/>
            <person name="Sun H."/>
            <person name="Tritt A."/>
            <person name="Yoshinaga Y."/>
            <person name="Zwiers L.-H."/>
            <person name="Turgeon B."/>
            <person name="Goodwin S."/>
            <person name="Spatafora J."/>
            <person name="Crous P."/>
            <person name="Grigoriev I."/>
        </authorList>
    </citation>
    <scope>NUCLEOTIDE SEQUENCE</scope>
    <source>
        <strain evidence="3">CBS 122367</strain>
    </source>
</reference>
<keyword evidence="4" id="KW-1185">Reference proteome</keyword>
<dbReference type="SUPFAM" id="SSF48464">
    <property type="entry name" value="ENTH/VHS domain"/>
    <property type="match status" value="1"/>
</dbReference>
<protein>
    <recommendedName>
        <fullName evidence="2">CID domain-containing protein</fullName>
    </recommendedName>
</protein>
<dbReference type="PROSITE" id="PS51391">
    <property type="entry name" value="CID"/>
    <property type="match status" value="1"/>
</dbReference>
<feature type="domain" description="CID" evidence="2">
    <location>
        <begin position="4"/>
        <end position="142"/>
    </location>
</feature>
<evidence type="ECO:0000256" key="1">
    <source>
        <dbReference type="SAM" id="MobiDB-lite"/>
    </source>
</evidence>
<gene>
    <name evidence="3" type="ORF">K458DRAFT_151217</name>
</gene>
<dbReference type="GO" id="GO:0005849">
    <property type="term" value="C:mRNA cleavage factor complex"/>
    <property type="evidence" value="ECO:0007669"/>
    <property type="project" value="TreeGrafter"/>
</dbReference>
<dbReference type="CDD" id="cd16982">
    <property type="entry name" value="CID_Pcf11"/>
    <property type="match status" value="1"/>
</dbReference>
<organism evidence="3 4">
    <name type="scientific">Lentithecium fluviatile CBS 122367</name>
    <dbReference type="NCBI Taxonomy" id="1168545"/>
    <lineage>
        <taxon>Eukaryota</taxon>
        <taxon>Fungi</taxon>
        <taxon>Dikarya</taxon>
        <taxon>Ascomycota</taxon>
        <taxon>Pezizomycotina</taxon>
        <taxon>Dothideomycetes</taxon>
        <taxon>Pleosporomycetidae</taxon>
        <taxon>Pleosporales</taxon>
        <taxon>Massarineae</taxon>
        <taxon>Lentitheciaceae</taxon>
        <taxon>Lentithecium</taxon>
    </lineage>
</organism>
<dbReference type="GO" id="GO:0000993">
    <property type="term" value="F:RNA polymerase II complex binding"/>
    <property type="evidence" value="ECO:0007669"/>
    <property type="project" value="InterPro"/>
</dbReference>
<dbReference type="Gene3D" id="1.25.40.90">
    <property type="match status" value="1"/>
</dbReference>
<dbReference type="InterPro" id="IPR006569">
    <property type="entry name" value="CID_dom"/>
</dbReference>
<accession>A0A6G1JDR3</accession>
<feature type="compositionally biased region" description="Polar residues" evidence="1">
    <location>
        <begin position="176"/>
        <end position="185"/>
    </location>
</feature>
<feature type="region of interest" description="Disordered" evidence="1">
    <location>
        <begin position="667"/>
        <end position="696"/>
    </location>
</feature>
<feature type="compositionally biased region" description="Polar residues" evidence="1">
    <location>
        <begin position="213"/>
        <end position="222"/>
    </location>
</feature>
<dbReference type="InterPro" id="IPR008942">
    <property type="entry name" value="ENTH_VHS"/>
</dbReference>
<dbReference type="InterPro" id="IPR045154">
    <property type="entry name" value="PCF11-like"/>
</dbReference>